<name>A0ABX8RCY4_9CLOT</name>
<evidence type="ECO:0000313" key="1">
    <source>
        <dbReference type="EMBL" id="QXM06626.1"/>
    </source>
</evidence>
<dbReference type="RefSeq" id="WP_218283322.1">
    <property type="nucleotide sequence ID" value="NZ_CP078093.1"/>
</dbReference>
<reference evidence="1" key="1">
    <citation type="submission" date="2021-07" db="EMBL/GenBank/DDBJ databases">
        <title>Complete genome sequence of Crassaminicella sp. 143-21, isolated from a deep-sea hydrothermal vent.</title>
        <authorList>
            <person name="Li X."/>
        </authorList>
    </citation>
    <scope>NUCLEOTIDE SEQUENCE</scope>
    <source>
        <strain evidence="1">143-21</strain>
    </source>
</reference>
<dbReference type="Proteomes" id="UP000886818">
    <property type="component" value="Chromosome"/>
</dbReference>
<gene>
    <name evidence="1" type="ORF">KVH43_02430</name>
</gene>
<evidence type="ECO:0000313" key="2">
    <source>
        <dbReference type="Proteomes" id="UP000886818"/>
    </source>
</evidence>
<protein>
    <submittedName>
        <fullName evidence="1">DUF1998 domain-containing protein</fullName>
    </submittedName>
</protein>
<keyword evidence="2" id="KW-1185">Reference proteome</keyword>
<sequence>MIMPSLKRGTSQVMFRYLPGALFADSKIWYIVTDMKMKELNENTEHLLQNVYSFVDNWIINNDLKNDLYPKRDDMYCFGEVEEIKFELFPLVFKCDNEACGNVHEYKSLEELKRRNPQLKCKFCGQGKLKQYPYALVHLNGDIQALNVKTNKGKKTWEEKYRGIRMRDTRRFDTATWYNYIQKKSLGSLGTKRTTLPLTKTMRDNNKYYLGGSYIADGSNYYPALLSFVNLEHEKLSQRKELDIFPYVQIGALLGLPSINKERYNENFLEKDSSSTIRKLLEAAKNNAEKELLMKLAKETNIQPNDSKKNLMDEIQSLFDQAVPIELIKKDNLLHEFLYTCYENNGSTLDEKLNEAQESYNSIQETAYINAKDEATNLGLDTITLFEKFPVITMGIGYTRRSFDRSKAVLNPFVQKIKNNRHKIHIPVFKNENEAIVFKLDPLRVLAWLKVNELITIDMNKKMTKAKAHAILYKYLVFSYNSNEDLSKCKLEDYMNDNRMKASILTFRLLHSFMHVLFHSGKSIIGLDVDSMSEYLFPSCMAGAIYVSKLQGGGMGALIAAFENDLARWLRNTYEKTQTCLYDPICKEKSGACHACLFLKFSCQHFNHGLSRNLLNGGEVENYAIKGYYSIEVDKMLKSWDV</sequence>
<dbReference type="EMBL" id="CP078093">
    <property type="protein sequence ID" value="QXM06626.1"/>
    <property type="molecule type" value="Genomic_DNA"/>
</dbReference>
<proteinExistence type="predicted"/>
<accession>A0ABX8RCY4</accession>
<organism evidence="1 2">
    <name type="scientific">Crassaminicella indica</name>
    <dbReference type="NCBI Taxonomy" id="2855394"/>
    <lineage>
        <taxon>Bacteria</taxon>
        <taxon>Bacillati</taxon>
        <taxon>Bacillota</taxon>
        <taxon>Clostridia</taxon>
        <taxon>Eubacteriales</taxon>
        <taxon>Clostridiaceae</taxon>
        <taxon>Crassaminicella</taxon>
    </lineage>
</organism>